<reference evidence="1" key="1">
    <citation type="submission" date="2022-07" db="EMBL/GenBank/DDBJ databases">
        <title>Genome Sequence of Lecanicillium saksenae.</title>
        <authorList>
            <person name="Buettner E."/>
        </authorList>
    </citation>
    <scope>NUCLEOTIDE SEQUENCE</scope>
    <source>
        <strain evidence="1">VT-O1</strain>
    </source>
</reference>
<dbReference type="EMBL" id="JANAKD010001795">
    <property type="protein sequence ID" value="KAJ3476450.1"/>
    <property type="molecule type" value="Genomic_DNA"/>
</dbReference>
<comment type="caution">
    <text evidence="1">The sequence shown here is derived from an EMBL/GenBank/DDBJ whole genome shotgun (WGS) entry which is preliminary data.</text>
</comment>
<evidence type="ECO:0000313" key="1">
    <source>
        <dbReference type="EMBL" id="KAJ3476450.1"/>
    </source>
</evidence>
<organism evidence="1 2">
    <name type="scientific">Lecanicillium saksenae</name>
    <dbReference type="NCBI Taxonomy" id="468837"/>
    <lineage>
        <taxon>Eukaryota</taxon>
        <taxon>Fungi</taxon>
        <taxon>Dikarya</taxon>
        <taxon>Ascomycota</taxon>
        <taxon>Pezizomycotina</taxon>
        <taxon>Sordariomycetes</taxon>
        <taxon>Hypocreomycetidae</taxon>
        <taxon>Hypocreales</taxon>
        <taxon>Cordycipitaceae</taxon>
        <taxon>Lecanicillium</taxon>
    </lineage>
</organism>
<gene>
    <name evidence="1" type="ORF">NLG97_g9125</name>
</gene>
<dbReference type="Proteomes" id="UP001148737">
    <property type="component" value="Unassembled WGS sequence"/>
</dbReference>
<protein>
    <submittedName>
        <fullName evidence="1">Uncharacterized protein</fullName>
    </submittedName>
</protein>
<accession>A0ACC1QIW4</accession>
<keyword evidence="2" id="KW-1185">Reference proteome</keyword>
<proteinExistence type="predicted"/>
<name>A0ACC1QIW4_9HYPO</name>
<sequence length="621" mass="69546">MAHRFFANADRRSAEVVHLPTYRENTGLELVHRDDFVFASLVKFKSRFGTDCPFPFLTSLLLEGITPRDCLDHWVWVPLPLEKMHSATHPSYGAVVIDITNLNEFAYGIIASRESLFSEKTAGENPGNGEPARAFTVPWDARNEKRGVISLEQYLRSLWSAGIGHIDSGDIDGCEMREGAINLCSGIPLVARKVLRELWSDVEMCAIQALSRGDSNACLGDHTILRQLQHIPSFKSTLQKCLFRFYTMESSPETLVALIRFAWENEEHLLLGAMYGLSCDLLAAALQTDELNGASTISIGVNCIKGSFDRLADGLASMPNLETIYLLTNPSIAGAATDDLAQHCKVLDVLVSKFGSKMVRDRVLSTAPYALKFKNKMLFDDVHKMSPTSPVYGIYYRVEVALDERGWLYYSCATDHMNLGAEAIVARLLRWTDLVSSQYYNRLEQFAYGSGRLHSSDGEFTLRPRPRQLVFYPENECQLATFVSKGERIQWILLIEEDTGMELDERVTSYAFVKLENCDGSSRAVAYTAEQFLVLEAPDADIGGLAEMLQAASLGPLAYQAEGDILQQFFSRADWVYFMRRDDLKMFHGQHLIRGQHRYSGITVPTEAEFRAERSGAAPAV</sequence>
<evidence type="ECO:0000313" key="2">
    <source>
        <dbReference type="Proteomes" id="UP001148737"/>
    </source>
</evidence>